<dbReference type="GO" id="GO:0004181">
    <property type="term" value="F:metallocarboxypeptidase activity"/>
    <property type="evidence" value="ECO:0007669"/>
    <property type="project" value="InterPro"/>
</dbReference>
<dbReference type="GO" id="GO:0008270">
    <property type="term" value="F:zinc ion binding"/>
    <property type="evidence" value="ECO:0007669"/>
    <property type="project" value="InterPro"/>
</dbReference>
<dbReference type="Proteomes" id="UP000273083">
    <property type="component" value="Unassembled WGS sequence"/>
</dbReference>
<protein>
    <submittedName>
        <fullName evidence="9">G-D-glutamyl-meso-diaminopimelate peptidase</fullName>
    </submittedName>
</protein>
<evidence type="ECO:0000259" key="8">
    <source>
        <dbReference type="PROSITE" id="PS52035"/>
    </source>
</evidence>
<evidence type="ECO:0000256" key="7">
    <source>
        <dbReference type="PROSITE-ProRule" id="PRU01379"/>
    </source>
</evidence>
<gene>
    <name evidence="9" type="ORF">EDD66_103249</name>
</gene>
<keyword evidence="6" id="KW-0482">Metalloprotease</keyword>
<dbReference type="Pfam" id="PF00246">
    <property type="entry name" value="Peptidase_M14"/>
    <property type="match status" value="1"/>
</dbReference>
<evidence type="ECO:0000256" key="1">
    <source>
        <dbReference type="ARBA" id="ARBA00001947"/>
    </source>
</evidence>
<name>A0A3N1XRM1_9FIRM</name>
<accession>A0A3N1XRM1</accession>
<comment type="cofactor">
    <cofactor evidence="1">
        <name>Zn(2+)</name>
        <dbReference type="ChEBI" id="CHEBI:29105"/>
    </cofactor>
</comment>
<evidence type="ECO:0000256" key="3">
    <source>
        <dbReference type="ARBA" id="ARBA00022670"/>
    </source>
</evidence>
<feature type="domain" description="Peptidase M14" evidence="8">
    <location>
        <begin position="7"/>
        <end position="305"/>
    </location>
</feature>
<organism evidence="9 10">
    <name type="scientific">Mobilisporobacter senegalensis</name>
    <dbReference type="NCBI Taxonomy" id="1329262"/>
    <lineage>
        <taxon>Bacteria</taxon>
        <taxon>Bacillati</taxon>
        <taxon>Bacillota</taxon>
        <taxon>Clostridia</taxon>
        <taxon>Lachnospirales</taxon>
        <taxon>Lachnospiraceae</taxon>
        <taxon>Mobilisporobacter</taxon>
    </lineage>
</organism>
<dbReference type="PANTHER" id="PTHR11705:SF143">
    <property type="entry name" value="SLL0236 PROTEIN"/>
    <property type="match status" value="1"/>
</dbReference>
<dbReference type="EMBL" id="RJVG01000003">
    <property type="protein sequence ID" value="ROR29313.1"/>
    <property type="molecule type" value="Genomic_DNA"/>
</dbReference>
<sequence>MRITLNRNYYYDNFIEDCIYLRDQYSDILEIEEIGKSYDNRNIMLLKVGKGSNNVICTGGVHGRETINTIVMMKMLETYCKILINQNNIDIHGLWKKKISDYLENYSLYFIPLLNPDGYMISLKGFDEIQNKELRDYDKSLNIPSSQWKYNGRGIDLNRNFPSVTWRSKSPVRESNIYSGEFPGSELETKVLIEIFNRVKSIGYIDYHSRGKVIYYYRHAMSNEYNSRQKEIALNISKLTGYYLGNPDDEFEPDQVGGNTVHYYSEYIEKPAITVETVNENASFPLSIKYQQETYSEIEKTPFVF</sequence>
<evidence type="ECO:0000256" key="6">
    <source>
        <dbReference type="ARBA" id="ARBA00023049"/>
    </source>
</evidence>
<dbReference type="Gene3D" id="3.40.630.10">
    <property type="entry name" value="Zn peptidases"/>
    <property type="match status" value="1"/>
</dbReference>
<comment type="similarity">
    <text evidence="2 7">Belongs to the peptidase M14 family.</text>
</comment>
<keyword evidence="10" id="KW-1185">Reference proteome</keyword>
<dbReference type="PANTHER" id="PTHR11705">
    <property type="entry name" value="PROTEASE FAMILY M14 CARBOXYPEPTIDASE A,B"/>
    <property type="match status" value="1"/>
</dbReference>
<keyword evidence="3" id="KW-0645">Protease</keyword>
<keyword evidence="4" id="KW-0378">Hydrolase</keyword>
<dbReference type="PROSITE" id="PS52035">
    <property type="entry name" value="PEPTIDASE_M14"/>
    <property type="match status" value="1"/>
</dbReference>
<dbReference type="GO" id="GO:0005615">
    <property type="term" value="C:extracellular space"/>
    <property type="evidence" value="ECO:0007669"/>
    <property type="project" value="TreeGrafter"/>
</dbReference>
<comment type="caution">
    <text evidence="9">The sequence shown here is derived from an EMBL/GenBank/DDBJ whole genome shotgun (WGS) entry which is preliminary data.</text>
</comment>
<dbReference type="AlphaFoldDB" id="A0A3N1XRM1"/>
<proteinExistence type="inferred from homology"/>
<dbReference type="SMART" id="SM00631">
    <property type="entry name" value="Zn_pept"/>
    <property type="match status" value="1"/>
</dbReference>
<keyword evidence="5" id="KW-0862">Zinc</keyword>
<evidence type="ECO:0000313" key="9">
    <source>
        <dbReference type="EMBL" id="ROR29313.1"/>
    </source>
</evidence>
<comment type="caution">
    <text evidence="7">Lacks conserved residue(s) required for the propagation of feature annotation.</text>
</comment>
<reference evidence="9 10" key="1">
    <citation type="submission" date="2018-11" db="EMBL/GenBank/DDBJ databases">
        <title>Genomic Encyclopedia of Type Strains, Phase IV (KMG-IV): sequencing the most valuable type-strain genomes for metagenomic binning, comparative biology and taxonomic classification.</title>
        <authorList>
            <person name="Goeker M."/>
        </authorList>
    </citation>
    <scope>NUCLEOTIDE SEQUENCE [LARGE SCALE GENOMIC DNA]</scope>
    <source>
        <strain evidence="9 10">DSM 26537</strain>
    </source>
</reference>
<evidence type="ECO:0000313" key="10">
    <source>
        <dbReference type="Proteomes" id="UP000273083"/>
    </source>
</evidence>
<evidence type="ECO:0000256" key="5">
    <source>
        <dbReference type="ARBA" id="ARBA00022833"/>
    </source>
</evidence>
<dbReference type="GO" id="GO:0006508">
    <property type="term" value="P:proteolysis"/>
    <property type="evidence" value="ECO:0007669"/>
    <property type="project" value="UniProtKB-KW"/>
</dbReference>
<evidence type="ECO:0000256" key="4">
    <source>
        <dbReference type="ARBA" id="ARBA00022801"/>
    </source>
</evidence>
<dbReference type="PRINTS" id="PR00765">
    <property type="entry name" value="CRBOXYPTASEA"/>
</dbReference>
<dbReference type="RefSeq" id="WP_170164269.1">
    <property type="nucleotide sequence ID" value="NZ_RJVG01000003.1"/>
</dbReference>
<dbReference type="InterPro" id="IPR000834">
    <property type="entry name" value="Peptidase_M14"/>
</dbReference>
<evidence type="ECO:0000256" key="2">
    <source>
        <dbReference type="ARBA" id="ARBA00005988"/>
    </source>
</evidence>
<dbReference type="SUPFAM" id="SSF53187">
    <property type="entry name" value="Zn-dependent exopeptidases"/>
    <property type="match status" value="1"/>
</dbReference>